<dbReference type="OrthoDB" id="1655781at2"/>
<dbReference type="EMBL" id="ADKX01000001">
    <property type="protein sequence ID" value="EFW06476.1"/>
    <property type="molecule type" value="Genomic_DNA"/>
</dbReference>
<organism evidence="2 3">
    <name type="scientific">Coprobacillus cateniformis</name>
    <dbReference type="NCBI Taxonomy" id="100884"/>
    <lineage>
        <taxon>Bacteria</taxon>
        <taxon>Bacillati</taxon>
        <taxon>Bacillota</taxon>
        <taxon>Erysipelotrichia</taxon>
        <taxon>Erysipelotrichales</taxon>
        <taxon>Coprobacillaceae</taxon>
        <taxon>Coprobacillus</taxon>
    </lineage>
</organism>
<keyword evidence="1" id="KW-1133">Transmembrane helix</keyword>
<proteinExistence type="predicted"/>
<evidence type="ECO:0000313" key="3">
    <source>
        <dbReference type="Proteomes" id="UP000003157"/>
    </source>
</evidence>
<evidence type="ECO:0000256" key="1">
    <source>
        <dbReference type="SAM" id="Phobius"/>
    </source>
</evidence>
<keyword evidence="1" id="KW-0472">Membrane</keyword>
<feature type="transmembrane region" description="Helical" evidence="1">
    <location>
        <begin position="112"/>
        <end position="136"/>
    </location>
</feature>
<name>E7G5H5_9FIRM</name>
<dbReference type="eggNOG" id="ENOG503323I">
    <property type="taxonomic scope" value="Bacteria"/>
</dbReference>
<dbReference type="GeneID" id="78229558"/>
<dbReference type="RefSeq" id="WP_008787141.1">
    <property type="nucleotide sequence ID" value="NZ_AKCB01000001.1"/>
</dbReference>
<dbReference type="STRING" id="100884.GCA_000269565_01688"/>
<feature type="transmembrane region" description="Helical" evidence="1">
    <location>
        <begin position="16"/>
        <end position="33"/>
    </location>
</feature>
<keyword evidence="3" id="KW-1185">Reference proteome</keyword>
<feature type="transmembrane region" description="Helical" evidence="1">
    <location>
        <begin position="48"/>
        <end position="67"/>
    </location>
</feature>
<feature type="transmembrane region" description="Helical" evidence="1">
    <location>
        <begin position="87"/>
        <end position="106"/>
    </location>
</feature>
<evidence type="ECO:0000313" key="2">
    <source>
        <dbReference type="EMBL" id="EFW06476.1"/>
    </source>
</evidence>
<gene>
    <name evidence="2" type="ORF">HMPREF9488_00013</name>
</gene>
<comment type="caution">
    <text evidence="2">The sequence shown here is derived from an EMBL/GenBank/DDBJ whole genome shotgun (WGS) entry which is preliminary data.</text>
</comment>
<reference evidence="2 3" key="1">
    <citation type="submission" date="2010-12" db="EMBL/GenBank/DDBJ databases">
        <title>The Genome Sequence of Coprobacillus sp. strain 29_1.</title>
        <authorList>
            <consortium name="The Broad Institute Genome Sequencing Platform"/>
            <person name="Earl A."/>
            <person name="Ward D."/>
            <person name="Feldgarden M."/>
            <person name="Gevers D."/>
            <person name="Daigneault M."/>
            <person name="Sibley C.D."/>
            <person name="White A."/>
            <person name="Strauss J."/>
            <person name="Allen-Vercoe E."/>
            <person name="Young S.K."/>
            <person name="Zeng Q."/>
            <person name="Gargeya S."/>
            <person name="Fitzgerald M."/>
            <person name="Haas B."/>
            <person name="Abouelleil A."/>
            <person name="Alvarado L."/>
            <person name="Arachchi H.M."/>
            <person name="Berlin A."/>
            <person name="Brown A."/>
            <person name="Chapman S.B."/>
            <person name="Chen Z."/>
            <person name="Dunbar C."/>
            <person name="Freedman E."/>
            <person name="Gearin G."/>
            <person name="Gellesch M."/>
            <person name="Goldberg J."/>
            <person name="Griggs A."/>
            <person name="Gujja S."/>
            <person name="Heilman E."/>
            <person name="Heiman D."/>
            <person name="Howarth C."/>
            <person name="Larson L."/>
            <person name="Lui A."/>
            <person name="MacDonald P.J.P."/>
            <person name="Mehta T."/>
            <person name="Montmayeur A."/>
            <person name="Murphy C."/>
            <person name="Neiman D."/>
            <person name="Pearson M."/>
            <person name="Priest M."/>
            <person name="Roberts A."/>
            <person name="Saif S."/>
            <person name="Shea T."/>
            <person name="Shenoy N."/>
            <person name="Sisk P."/>
            <person name="Stolte C."/>
            <person name="Sykes S."/>
            <person name="White J."/>
            <person name="Yandava C."/>
            <person name="Nusbaum C."/>
            <person name="Birren B."/>
        </authorList>
    </citation>
    <scope>NUCLEOTIDE SEQUENCE [LARGE SCALE GENOMIC DNA]</scope>
    <source>
        <strain evidence="2 3">29_1</strain>
    </source>
</reference>
<keyword evidence="1" id="KW-0812">Transmembrane</keyword>
<dbReference type="HOGENOM" id="CLU_136074_0_0_9"/>
<accession>E7G5H5</accession>
<sequence>MDSIFDFILNILKKTVMPFTVSIIFLTIFGYFFGDDMAQISPLSTGSAISYITIFQLLSLSIFIGFINTLFDSTYFLRKILFLYKNILRIIIIVFITIIYIVLFDWFPLNNILAWIGFIIAFGICLILSLSISLYITHKQDQEYQVLLKHYQKKKTQKRN</sequence>
<dbReference type="AlphaFoldDB" id="E7G5H5"/>
<evidence type="ECO:0008006" key="4">
    <source>
        <dbReference type="Google" id="ProtNLM"/>
    </source>
</evidence>
<dbReference type="Proteomes" id="UP000003157">
    <property type="component" value="Unassembled WGS sequence"/>
</dbReference>
<protein>
    <recommendedName>
        <fullName evidence="4">DUF3021 domain-containing protein</fullName>
    </recommendedName>
</protein>